<dbReference type="SMART" id="SM00448">
    <property type="entry name" value="REC"/>
    <property type="match status" value="1"/>
</dbReference>
<keyword evidence="6 9" id="KW-0238">DNA-binding</keyword>
<keyword evidence="5" id="KW-0805">Transcription regulation</keyword>
<accession>A0A4S3PS02</accession>
<evidence type="ECO:0000256" key="5">
    <source>
        <dbReference type="ARBA" id="ARBA00023015"/>
    </source>
</evidence>
<comment type="caution">
    <text evidence="12">The sequence shown here is derived from an EMBL/GenBank/DDBJ whole genome shotgun (WGS) entry which is preliminary data.</text>
</comment>
<name>A0A4S3PS02_9BACI</name>
<dbReference type="FunFam" id="3.40.50.2300:FF:000001">
    <property type="entry name" value="DNA-binding response regulator PhoB"/>
    <property type="match status" value="1"/>
</dbReference>
<dbReference type="CDD" id="cd00383">
    <property type="entry name" value="trans_reg_C"/>
    <property type="match status" value="1"/>
</dbReference>
<keyword evidence="4" id="KW-0902">Two-component regulatory system</keyword>
<proteinExistence type="predicted"/>
<dbReference type="AlphaFoldDB" id="A0A4S3PS02"/>
<feature type="modified residue" description="4-aspartylphosphate" evidence="8">
    <location>
        <position position="54"/>
    </location>
</feature>
<dbReference type="PANTHER" id="PTHR48111">
    <property type="entry name" value="REGULATOR OF RPOS"/>
    <property type="match status" value="1"/>
</dbReference>
<dbReference type="Pfam" id="PF00072">
    <property type="entry name" value="Response_reg"/>
    <property type="match status" value="1"/>
</dbReference>
<organism evidence="12 13">
    <name type="scientific">Bacillus timonensis</name>
    <dbReference type="NCBI Taxonomy" id="1033734"/>
    <lineage>
        <taxon>Bacteria</taxon>
        <taxon>Bacillati</taxon>
        <taxon>Bacillota</taxon>
        <taxon>Bacilli</taxon>
        <taxon>Bacillales</taxon>
        <taxon>Bacillaceae</taxon>
        <taxon>Bacillus</taxon>
    </lineage>
</organism>
<evidence type="ECO:0000259" key="10">
    <source>
        <dbReference type="PROSITE" id="PS50110"/>
    </source>
</evidence>
<sequence>MDHYFVLVVDDEKEIRDAIEIYLKNEGITVLKAKDGIEALEILHENQVHLIILDVMMPKLDGISATFKIRETNNIPIIILSAKSEDTDKILGLQVGADDYVTKPFNPMELVARVKSQLRRYVTFGTYEGANKVIDLNGLTLDKNAKEVAVHGEHVKLTPIEYKIVELLMTNAGRVFSITEIYERVWKEPSYNAENTVAVHIRKIREKIEIDAKNPRYLKVVWGIGYKMER</sequence>
<dbReference type="InterPro" id="IPR039420">
    <property type="entry name" value="WalR-like"/>
</dbReference>
<evidence type="ECO:0000313" key="12">
    <source>
        <dbReference type="EMBL" id="THE12491.1"/>
    </source>
</evidence>
<dbReference type="GO" id="GO:0006355">
    <property type="term" value="P:regulation of DNA-templated transcription"/>
    <property type="evidence" value="ECO:0007669"/>
    <property type="project" value="InterPro"/>
</dbReference>
<keyword evidence="13" id="KW-1185">Reference proteome</keyword>
<dbReference type="RefSeq" id="WP_136379637.1">
    <property type="nucleotide sequence ID" value="NZ_SLUB01000016.1"/>
</dbReference>
<evidence type="ECO:0000313" key="13">
    <source>
        <dbReference type="Proteomes" id="UP000306477"/>
    </source>
</evidence>
<dbReference type="Proteomes" id="UP000306477">
    <property type="component" value="Unassembled WGS sequence"/>
</dbReference>
<dbReference type="GO" id="GO:0000976">
    <property type="term" value="F:transcription cis-regulatory region binding"/>
    <property type="evidence" value="ECO:0007669"/>
    <property type="project" value="TreeGrafter"/>
</dbReference>
<evidence type="ECO:0000256" key="9">
    <source>
        <dbReference type="PROSITE-ProRule" id="PRU01091"/>
    </source>
</evidence>
<feature type="DNA-binding region" description="OmpR/PhoB-type" evidence="9">
    <location>
        <begin position="131"/>
        <end position="230"/>
    </location>
</feature>
<evidence type="ECO:0000256" key="6">
    <source>
        <dbReference type="ARBA" id="ARBA00023125"/>
    </source>
</evidence>
<dbReference type="PROSITE" id="PS51755">
    <property type="entry name" value="OMPR_PHOB"/>
    <property type="match status" value="1"/>
</dbReference>
<keyword evidence="7" id="KW-0804">Transcription</keyword>
<dbReference type="EMBL" id="SLUB01000016">
    <property type="protein sequence ID" value="THE12491.1"/>
    <property type="molecule type" value="Genomic_DNA"/>
</dbReference>
<dbReference type="SMART" id="SM00862">
    <property type="entry name" value="Trans_reg_C"/>
    <property type="match status" value="1"/>
</dbReference>
<keyword evidence="3 8" id="KW-0597">Phosphoprotein</keyword>
<evidence type="ECO:0000259" key="11">
    <source>
        <dbReference type="PROSITE" id="PS51755"/>
    </source>
</evidence>
<dbReference type="GO" id="GO:0032993">
    <property type="term" value="C:protein-DNA complex"/>
    <property type="evidence" value="ECO:0007669"/>
    <property type="project" value="TreeGrafter"/>
</dbReference>
<dbReference type="InterPro" id="IPR016032">
    <property type="entry name" value="Sig_transdc_resp-reg_C-effctor"/>
</dbReference>
<evidence type="ECO:0000256" key="8">
    <source>
        <dbReference type="PROSITE-ProRule" id="PRU00169"/>
    </source>
</evidence>
<dbReference type="CDD" id="cd17574">
    <property type="entry name" value="REC_OmpR"/>
    <property type="match status" value="1"/>
</dbReference>
<dbReference type="SUPFAM" id="SSF52172">
    <property type="entry name" value="CheY-like"/>
    <property type="match status" value="1"/>
</dbReference>
<dbReference type="GO" id="GO:0005829">
    <property type="term" value="C:cytosol"/>
    <property type="evidence" value="ECO:0007669"/>
    <property type="project" value="TreeGrafter"/>
</dbReference>
<dbReference type="Pfam" id="PF00486">
    <property type="entry name" value="Trans_reg_C"/>
    <property type="match status" value="1"/>
</dbReference>
<evidence type="ECO:0000256" key="7">
    <source>
        <dbReference type="ARBA" id="ARBA00023163"/>
    </source>
</evidence>
<evidence type="ECO:0000256" key="1">
    <source>
        <dbReference type="ARBA" id="ARBA00004496"/>
    </source>
</evidence>
<dbReference type="Gene3D" id="1.10.10.10">
    <property type="entry name" value="Winged helix-like DNA-binding domain superfamily/Winged helix DNA-binding domain"/>
    <property type="match status" value="1"/>
</dbReference>
<dbReference type="InterPro" id="IPR001789">
    <property type="entry name" value="Sig_transdc_resp-reg_receiver"/>
</dbReference>
<dbReference type="FunFam" id="1.10.10.10:FF:000018">
    <property type="entry name" value="DNA-binding response regulator ResD"/>
    <property type="match status" value="1"/>
</dbReference>
<dbReference type="InterPro" id="IPR011006">
    <property type="entry name" value="CheY-like_superfamily"/>
</dbReference>
<protein>
    <submittedName>
        <fullName evidence="12">Response regulator transcription factor</fullName>
    </submittedName>
</protein>
<dbReference type="PANTHER" id="PTHR48111:SF2">
    <property type="entry name" value="RESPONSE REGULATOR SAER"/>
    <property type="match status" value="1"/>
</dbReference>
<dbReference type="PROSITE" id="PS50110">
    <property type="entry name" value="RESPONSE_REGULATORY"/>
    <property type="match status" value="1"/>
</dbReference>
<evidence type="ECO:0000256" key="4">
    <source>
        <dbReference type="ARBA" id="ARBA00023012"/>
    </source>
</evidence>
<dbReference type="Gene3D" id="6.10.250.690">
    <property type="match status" value="1"/>
</dbReference>
<dbReference type="OrthoDB" id="9790442at2"/>
<feature type="domain" description="OmpR/PhoB-type" evidence="11">
    <location>
        <begin position="131"/>
        <end position="230"/>
    </location>
</feature>
<evidence type="ECO:0000256" key="3">
    <source>
        <dbReference type="ARBA" id="ARBA00022553"/>
    </source>
</evidence>
<dbReference type="GO" id="GO:0000156">
    <property type="term" value="F:phosphorelay response regulator activity"/>
    <property type="evidence" value="ECO:0007669"/>
    <property type="project" value="TreeGrafter"/>
</dbReference>
<dbReference type="InterPro" id="IPR001867">
    <property type="entry name" value="OmpR/PhoB-type_DNA-bd"/>
</dbReference>
<keyword evidence="2" id="KW-0963">Cytoplasm</keyword>
<dbReference type="Gene3D" id="3.40.50.2300">
    <property type="match status" value="1"/>
</dbReference>
<gene>
    <name evidence="12" type="ORF">E1I69_10860</name>
</gene>
<comment type="subcellular location">
    <subcellularLocation>
        <location evidence="1">Cytoplasm</location>
    </subcellularLocation>
</comment>
<feature type="domain" description="Response regulatory" evidence="10">
    <location>
        <begin position="5"/>
        <end position="118"/>
    </location>
</feature>
<dbReference type="InterPro" id="IPR036388">
    <property type="entry name" value="WH-like_DNA-bd_sf"/>
</dbReference>
<reference evidence="12 13" key="1">
    <citation type="journal article" date="2019" name="Indoor Air">
        <title>Impacts of indoor surface finishes on bacterial viability.</title>
        <authorList>
            <person name="Hu J."/>
            <person name="Maamar S.B."/>
            <person name="Glawe A.J."/>
            <person name="Gottel N."/>
            <person name="Gilbert J.A."/>
            <person name="Hartmann E.M."/>
        </authorList>
    </citation>
    <scope>NUCLEOTIDE SEQUENCE [LARGE SCALE GENOMIC DNA]</scope>
    <source>
        <strain evidence="12 13">AF060A6</strain>
    </source>
</reference>
<dbReference type="SUPFAM" id="SSF46894">
    <property type="entry name" value="C-terminal effector domain of the bipartite response regulators"/>
    <property type="match status" value="1"/>
</dbReference>
<evidence type="ECO:0000256" key="2">
    <source>
        <dbReference type="ARBA" id="ARBA00022490"/>
    </source>
</evidence>